<evidence type="ECO:0000313" key="2">
    <source>
        <dbReference type="EMBL" id="RGR44181.1"/>
    </source>
</evidence>
<evidence type="ECO:0000313" key="3">
    <source>
        <dbReference type="Proteomes" id="UP000285839"/>
    </source>
</evidence>
<dbReference type="Pfam" id="PF07866">
    <property type="entry name" value="DUF1653"/>
    <property type="match status" value="1"/>
</dbReference>
<dbReference type="AlphaFoldDB" id="A0A412EKK3"/>
<reference evidence="2 3" key="1">
    <citation type="submission" date="2018-08" db="EMBL/GenBank/DDBJ databases">
        <title>A genome reference for cultivated species of the human gut microbiota.</title>
        <authorList>
            <person name="Zou Y."/>
            <person name="Xue W."/>
            <person name="Luo G."/>
        </authorList>
    </citation>
    <scope>NUCLEOTIDE SEQUENCE [LARGE SCALE GENOMIC DNA]</scope>
    <source>
        <strain evidence="2 3">AF25-21</strain>
    </source>
</reference>
<feature type="domain" description="DUF1653" evidence="1">
    <location>
        <begin position="14"/>
        <end position="87"/>
    </location>
</feature>
<dbReference type="RefSeq" id="WP_118031822.1">
    <property type="nucleotide sequence ID" value="NZ_QRUH01000032.1"/>
</dbReference>
<dbReference type="Proteomes" id="UP000285839">
    <property type="component" value="Unassembled WGS sequence"/>
</dbReference>
<sequence>MPIDRPLFEPGDIVKHFKRETVSNLRSNDYLYKIVGEAKHTETDEPLIIYRALYGERKLYARPQKMFYSLVDKEKYPDISQKYRFEKYEGQIFIE</sequence>
<proteinExistence type="predicted"/>
<dbReference type="InterPro" id="IPR037135">
    <property type="entry name" value="DUF1653-like_dom_sf"/>
</dbReference>
<organism evidence="2 3">
    <name type="scientific">Blautia obeum</name>
    <dbReference type="NCBI Taxonomy" id="40520"/>
    <lineage>
        <taxon>Bacteria</taxon>
        <taxon>Bacillati</taxon>
        <taxon>Bacillota</taxon>
        <taxon>Clostridia</taxon>
        <taxon>Lachnospirales</taxon>
        <taxon>Lachnospiraceae</taxon>
        <taxon>Blautia</taxon>
    </lineage>
</organism>
<dbReference type="InterPro" id="IPR023387">
    <property type="entry name" value="DUF1653-like_dom"/>
</dbReference>
<accession>A0A412EKK3</accession>
<gene>
    <name evidence="2" type="ORF">DWY46_19170</name>
</gene>
<dbReference type="Gene3D" id="2.30.30.320">
    <property type="entry name" value="DUF1653-like domain"/>
    <property type="match status" value="1"/>
</dbReference>
<evidence type="ECO:0000259" key="1">
    <source>
        <dbReference type="Pfam" id="PF07866"/>
    </source>
</evidence>
<name>A0A412EKK3_9FIRM</name>
<dbReference type="EMBL" id="QRUH01000032">
    <property type="protein sequence ID" value="RGR44181.1"/>
    <property type="molecule type" value="Genomic_DNA"/>
</dbReference>
<comment type="caution">
    <text evidence="2">The sequence shown here is derived from an EMBL/GenBank/DDBJ whole genome shotgun (WGS) entry which is preliminary data.</text>
</comment>
<protein>
    <submittedName>
        <fullName evidence="2">DUF1653 domain-containing protein</fullName>
    </submittedName>
</protein>